<sequence>MPQRVMSDDMVVPINYLDLCRICLAEDHLSDILMFGETSIQWIKDIKTYFNVQLQFNDHKSTKLCRRCINKIESWRRDMRYAVNSQIIIDFFDRRVQSEMGINVEED</sequence>
<protein>
    <recommendedName>
        <fullName evidence="1">ZAD domain-containing protein</fullName>
    </recommendedName>
</protein>
<dbReference type="SUPFAM" id="SSF57716">
    <property type="entry name" value="Glucocorticoid receptor-like (DNA-binding domain)"/>
    <property type="match status" value="1"/>
</dbReference>
<evidence type="ECO:0000313" key="2">
    <source>
        <dbReference type="EMBL" id="MBY29460.1"/>
    </source>
</evidence>
<proteinExistence type="predicted"/>
<dbReference type="GO" id="GO:0008270">
    <property type="term" value="F:zinc ion binding"/>
    <property type="evidence" value="ECO:0007669"/>
    <property type="project" value="InterPro"/>
</dbReference>
<evidence type="ECO:0000259" key="1">
    <source>
        <dbReference type="Pfam" id="PF07776"/>
    </source>
</evidence>
<dbReference type="GO" id="GO:0005634">
    <property type="term" value="C:nucleus"/>
    <property type="evidence" value="ECO:0007669"/>
    <property type="project" value="InterPro"/>
</dbReference>
<dbReference type="EMBL" id="GGMR01016841">
    <property type="protein sequence ID" value="MBY29460.1"/>
    <property type="molecule type" value="Transcribed_RNA"/>
</dbReference>
<organism evidence="2">
    <name type="scientific">Schizaphis graminum</name>
    <name type="common">Green bug aphid</name>
    <dbReference type="NCBI Taxonomy" id="13262"/>
    <lineage>
        <taxon>Eukaryota</taxon>
        <taxon>Metazoa</taxon>
        <taxon>Ecdysozoa</taxon>
        <taxon>Arthropoda</taxon>
        <taxon>Hexapoda</taxon>
        <taxon>Insecta</taxon>
        <taxon>Pterygota</taxon>
        <taxon>Neoptera</taxon>
        <taxon>Paraneoptera</taxon>
        <taxon>Hemiptera</taxon>
        <taxon>Sternorrhyncha</taxon>
        <taxon>Aphidomorpha</taxon>
        <taxon>Aphidoidea</taxon>
        <taxon>Aphididae</taxon>
        <taxon>Aphidini</taxon>
        <taxon>Schizaphis</taxon>
    </lineage>
</organism>
<dbReference type="AlphaFoldDB" id="A0A2S2PJ37"/>
<reference evidence="2" key="1">
    <citation type="submission" date="2018-04" db="EMBL/GenBank/DDBJ databases">
        <title>Transcriptome of Schizaphis graminum biotype I.</title>
        <authorList>
            <person name="Scully E.D."/>
            <person name="Geib S.M."/>
            <person name="Palmer N.A."/>
            <person name="Koch K."/>
            <person name="Bradshaw J."/>
            <person name="Heng-Moss T."/>
            <person name="Sarath G."/>
        </authorList>
    </citation>
    <scope>NUCLEOTIDE SEQUENCE</scope>
</reference>
<dbReference type="Pfam" id="PF07776">
    <property type="entry name" value="zf-AD"/>
    <property type="match status" value="1"/>
</dbReference>
<name>A0A2S2PJ37_SCHGA</name>
<feature type="domain" description="ZAD" evidence="1">
    <location>
        <begin position="19"/>
        <end position="76"/>
    </location>
</feature>
<gene>
    <name evidence="2" type="ORF">g.2810</name>
</gene>
<dbReference type="InterPro" id="IPR012934">
    <property type="entry name" value="Znf_AD"/>
</dbReference>
<accession>A0A2S2PJ37</accession>
<dbReference type="Gene3D" id="3.40.1800.20">
    <property type="match status" value="1"/>
</dbReference>